<keyword evidence="1" id="KW-0472">Membrane</keyword>
<comment type="caution">
    <text evidence="2">The sequence shown here is derived from an EMBL/GenBank/DDBJ whole genome shotgun (WGS) entry which is preliminary data.</text>
</comment>
<accession>A0ABS8MDR9</accession>
<evidence type="ECO:0000313" key="3">
    <source>
        <dbReference type="Proteomes" id="UP001430679"/>
    </source>
</evidence>
<keyword evidence="1" id="KW-0812">Transmembrane</keyword>
<protein>
    <submittedName>
        <fullName evidence="2">Uncharacterized protein</fullName>
    </submittedName>
</protein>
<reference evidence="2" key="1">
    <citation type="submission" date="2021-11" db="EMBL/GenBank/DDBJ databases">
        <title>Description of novel Flavobacterium species.</title>
        <authorList>
            <person name="Saticioglu I.B."/>
            <person name="Ay H."/>
            <person name="Altun S."/>
            <person name="Duman M."/>
        </authorList>
    </citation>
    <scope>NUCLEOTIDE SEQUENCE</scope>
    <source>
        <strain evidence="2">F-30</strain>
    </source>
</reference>
<keyword evidence="1" id="KW-1133">Transmembrane helix</keyword>
<proteinExistence type="predicted"/>
<evidence type="ECO:0000256" key="1">
    <source>
        <dbReference type="SAM" id="Phobius"/>
    </source>
</evidence>
<sequence>MEKLKLKNTALVVLFLTSYLPLFGLLVLRQIKQNRDFLNFKGLSKDAITVFFSKFGLSIFLISISIYGLFGLYLLMKNLKRKINNGEIVKILEVENKNSEAIGYISTYIVPFIFQDTNDVFDLISIILVLIIIFLIYIKSNMIAINPILNINHSLFQIEYSVNGKKRKGLLITELDEIDENQELKINQISKNIFYG</sequence>
<organism evidence="2 3">
    <name type="scientific">Flavobacterium piscisymbiosum</name>
    <dbReference type="NCBI Taxonomy" id="2893753"/>
    <lineage>
        <taxon>Bacteria</taxon>
        <taxon>Pseudomonadati</taxon>
        <taxon>Bacteroidota</taxon>
        <taxon>Flavobacteriia</taxon>
        <taxon>Flavobacteriales</taxon>
        <taxon>Flavobacteriaceae</taxon>
        <taxon>Flavobacterium</taxon>
    </lineage>
</organism>
<feature type="transmembrane region" description="Helical" evidence="1">
    <location>
        <begin position="120"/>
        <end position="138"/>
    </location>
</feature>
<evidence type="ECO:0000313" key="2">
    <source>
        <dbReference type="EMBL" id="MCC9063642.1"/>
    </source>
</evidence>
<keyword evidence="3" id="KW-1185">Reference proteome</keyword>
<dbReference type="EMBL" id="JAJJMM010000001">
    <property type="protein sequence ID" value="MCC9063642.1"/>
    <property type="molecule type" value="Genomic_DNA"/>
</dbReference>
<name>A0ABS8MDR9_9FLAO</name>
<dbReference type="Proteomes" id="UP001430679">
    <property type="component" value="Unassembled WGS sequence"/>
</dbReference>
<dbReference type="RefSeq" id="WP_230036000.1">
    <property type="nucleotide sequence ID" value="NZ_JAJJMM010000001.1"/>
</dbReference>
<feature type="transmembrane region" description="Helical" evidence="1">
    <location>
        <begin position="51"/>
        <end position="76"/>
    </location>
</feature>
<feature type="transmembrane region" description="Helical" evidence="1">
    <location>
        <begin position="12"/>
        <end position="31"/>
    </location>
</feature>
<gene>
    <name evidence="2" type="ORF">LNP81_11645</name>
</gene>